<accession>A0AC60PTQ3</accession>
<reference evidence="1 2" key="1">
    <citation type="journal article" date="2020" name="Cell">
        <title>Large-Scale Comparative Analyses of Tick Genomes Elucidate Their Genetic Diversity and Vector Capacities.</title>
        <authorList>
            <consortium name="Tick Genome and Microbiome Consortium (TIGMIC)"/>
            <person name="Jia N."/>
            <person name="Wang J."/>
            <person name="Shi W."/>
            <person name="Du L."/>
            <person name="Sun Y."/>
            <person name="Zhan W."/>
            <person name="Jiang J.F."/>
            <person name="Wang Q."/>
            <person name="Zhang B."/>
            <person name="Ji P."/>
            <person name="Bell-Sakyi L."/>
            <person name="Cui X.M."/>
            <person name="Yuan T.T."/>
            <person name="Jiang B.G."/>
            <person name="Yang W.F."/>
            <person name="Lam T.T."/>
            <person name="Chang Q.C."/>
            <person name="Ding S.J."/>
            <person name="Wang X.J."/>
            <person name="Zhu J.G."/>
            <person name="Ruan X.D."/>
            <person name="Zhao L."/>
            <person name="Wei J.T."/>
            <person name="Ye R.Z."/>
            <person name="Que T.C."/>
            <person name="Du C.H."/>
            <person name="Zhou Y.H."/>
            <person name="Cheng J.X."/>
            <person name="Dai P.F."/>
            <person name="Guo W.B."/>
            <person name="Han X.H."/>
            <person name="Huang E.J."/>
            <person name="Li L.F."/>
            <person name="Wei W."/>
            <person name="Gao Y.C."/>
            <person name="Liu J.Z."/>
            <person name="Shao H.Z."/>
            <person name="Wang X."/>
            <person name="Wang C.C."/>
            <person name="Yang T.C."/>
            <person name="Huo Q.B."/>
            <person name="Li W."/>
            <person name="Chen H.Y."/>
            <person name="Chen S.E."/>
            <person name="Zhou L.G."/>
            <person name="Ni X.B."/>
            <person name="Tian J.H."/>
            <person name="Sheng Y."/>
            <person name="Liu T."/>
            <person name="Pan Y.S."/>
            <person name="Xia L.Y."/>
            <person name="Li J."/>
            <person name="Zhao F."/>
            <person name="Cao W.C."/>
        </authorList>
    </citation>
    <scope>NUCLEOTIDE SEQUENCE [LARGE SCALE GENOMIC DNA]</scope>
    <source>
        <strain evidence="1">Iper-2018</strain>
    </source>
</reference>
<sequence length="480" mass="52414">MTIEKKAAIIKEVESGRSQRGSRKGIQPKTPSDPVPDAQSISTENLIADLRDGYAMACAPALDVCADLTDEEIARQVLEPDSESDSEDDAPAIVRPSNAELTQALMVLASVFSDRTTLAKMQNDLIARRRNTAQQTVDRFLEPLGQFALLLDYLAANPAPVRAATDSPLSKEEQDTLWDTVDPSPAVEDEAALEAPPPVVAPTAQVAAPPEPSACYTFLHRGRQVHVQVEGQCRMCFMFLSVHQPPGILPPRVLTDSNPSFEGITIISQHLSEVYTTLPLNFFASLQNEAGNVTELINLDLSRVRPAATLEWERKVGAISAAAAAIDKDREPALKEDRAIVKQAVKVRRKAAVHGRTAKPGVIPQILAVFGAAPVPTDPKGLWLCDRREIGHLSNTHLVATRNVGLSALEMVQRLSTDTEGDHKNLHRRQRTLMVTRNITSMRQAWGSITSKQVGPFPVSSEVLHVSDEVNEQKKMRNNG</sequence>
<evidence type="ECO:0000313" key="1">
    <source>
        <dbReference type="EMBL" id="KAG0424502.1"/>
    </source>
</evidence>
<comment type="caution">
    <text evidence="1">The sequence shown here is derived from an EMBL/GenBank/DDBJ whole genome shotgun (WGS) entry which is preliminary data.</text>
</comment>
<keyword evidence="2" id="KW-1185">Reference proteome</keyword>
<name>A0AC60PTQ3_IXOPE</name>
<dbReference type="Proteomes" id="UP000805193">
    <property type="component" value="Unassembled WGS sequence"/>
</dbReference>
<dbReference type="EMBL" id="JABSTQ010009968">
    <property type="protein sequence ID" value="KAG0424502.1"/>
    <property type="molecule type" value="Genomic_DNA"/>
</dbReference>
<protein>
    <submittedName>
        <fullName evidence="1">Uncharacterized protein</fullName>
    </submittedName>
</protein>
<gene>
    <name evidence="1" type="ORF">HPB47_028289</name>
</gene>
<organism evidence="1 2">
    <name type="scientific">Ixodes persulcatus</name>
    <name type="common">Taiga tick</name>
    <dbReference type="NCBI Taxonomy" id="34615"/>
    <lineage>
        <taxon>Eukaryota</taxon>
        <taxon>Metazoa</taxon>
        <taxon>Ecdysozoa</taxon>
        <taxon>Arthropoda</taxon>
        <taxon>Chelicerata</taxon>
        <taxon>Arachnida</taxon>
        <taxon>Acari</taxon>
        <taxon>Parasitiformes</taxon>
        <taxon>Ixodida</taxon>
        <taxon>Ixodoidea</taxon>
        <taxon>Ixodidae</taxon>
        <taxon>Ixodinae</taxon>
        <taxon>Ixodes</taxon>
    </lineage>
</organism>
<evidence type="ECO:0000313" key="2">
    <source>
        <dbReference type="Proteomes" id="UP000805193"/>
    </source>
</evidence>
<proteinExistence type="predicted"/>